<feature type="region of interest" description="Disordered" evidence="3">
    <location>
        <begin position="1"/>
        <end position="31"/>
    </location>
</feature>
<organism evidence="4 5">
    <name type="scientific">Pedococcus aerophilus</name>
    <dbReference type="NCBI Taxonomy" id="436356"/>
    <lineage>
        <taxon>Bacteria</taxon>
        <taxon>Bacillati</taxon>
        <taxon>Actinomycetota</taxon>
        <taxon>Actinomycetes</taxon>
        <taxon>Micrococcales</taxon>
        <taxon>Intrasporangiaceae</taxon>
        <taxon>Pedococcus</taxon>
    </lineage>
</organism>
<sequence length="433" mass="47508">MTDTTSSAPTPTISGAASEAEVGSGTGPTRWAERPAHRLWVQERFARMIEFVGPSVLPGGGFAYLGGDGSPMPGREPSLLLTARMTHVAGLASVLGIPGSERLLAHGLASLDGAFRDEAEGGWFGTLERAGRKTAYEHVHVVLAAASAVTAQAQGARAVGDPQALAREATRIVEEKFWREDEGALCESWSATWDDPEEYRGANANMHAVEAFLAIGDALDDDVWHQRALRICERIVEKHARGRDWLLPEHYDAQWQELPDYNVDNPNDPFRPYGATYGHLLEWARLLCGLHASPRVETPEWVLSSAEALARKALSAWGVDGREGLVYTVDWESKPVSDVRLHWPICEGIQATALLGGLTGEAEWEQWYRRLWDHAAAHFVDTSGMWINELDADMNEGFVVWPGRPDVYHATGAYMAPLLPAWPFLTVAAAKLT</sequence>
<dbReference type="InterPro" id="IPR012341">
    <property type="entry name" value="6hp_glycosidase-like_sf"/>
</dbReference>
<dbReference type="SUPFAM" id="SSF48208">
    <property type="entry name" value="Six-hairpin glycosidases"/>
    <property type="match status" value="1"/>
</dbReference>
<dbReference type="Proteomes" id="UP001501326">
    <property type="component" value="Unassembled WGS sequence"/>
</dbReference>
<dbReference type="Pfam" id="PF07221">
    <property type="entry name" value="GlcNAc_2-epim"/>
    <property type="match status" value="1"/>
</dbReference>
<dbReference type="Gene3D" id="1.50.10.10">
    <property type="match status" value="1"/>
</dbReference>
<protein>
    <recommendedName>
        <fullName evidence="6">AGE family epimerase/isomerase</fullName>
    </recommendedName>
</protein>
<evidence type="ECO:0000256" key="1">
    <source>
        <dbReference type="ARBA" id="ARBA00008558"/>
    </source>
</evidence>
<evidence type="ECO:0000313" key="4">
    <source>
        <dbReference type="EMBL" id="GAA2737338.1"/>
    </source>
</evidence>
<dbReference type="EMBL" id="BAAARN010000003">
    <property type="protein sequence ID" value="GAA2737338.1"/>
    <property type="molecule type" value="Genomic_DNA"/>
</dbReference>
<dbReference type="RefSeq" id="WP_344193699.1">
    <property type="nucleotide sequence ID" value="NZ_BAAARN010000003.1"/>
</dbReference>
<evidence type="ECO:0008006" key="6">
    <source>
        <dbReference type="Google" id="ProtNLM"/>
    </source>
</evidence>
<proteinExistence type="inferred from homology"/>
<accession>A0ABP6H870</accession>
<dbReference type="InterPro" id="IPR010819">
    <property type="entry name" value="AGE/CE"/>
</dbReference>
<keyword evidence="5" id="KW-1185">Reference proteome</keyword>
<feature type="compositionally biased region" description="Polar residues" evidence="3">
    <location>
        <begin position="1"/>
        <end position="15"/>
    </location>
</feature>
<reference evidence="5" key="1">
    <citation type="journal article" date="2019" name="Int. J. Syst. Evol. Microbiol.">
        <title>The Global Catalogue of Microorganisms (GCM) 10K type strain sequencing project: providing services to taxonomists for standard genome sequencing and annotation.</title>
        <authorList>
            <consortium name="The Broad Institute Genomics Platform"/>
            <consortium name="The Broad Institute Genome Sequencing Center for Infectious Disease"/>
            <person name="Wu L."/>
            <person name="Ma J."/>
        </authorList>
    </citation>
    <scope>NUCLEOTIDE SEQUENCE [LARGE SCALE GENOMIC DNA]</scope>
    <source>
        <strain evidence="5">JCM 16378</strain>
    </source>
</reference>
<evidence type="ECO:0000256" key="2">
    <source>
        <dbReference type="ARBA" id="ARBA00023235"/>
    </source>
</evidence>
<gene>
    <name evidence="4" type="ORF">GCM10009867_24090</name>
</gene>
<name>A0ABP6H870_9MICO</name>
<comment type="caution">
    <text evidence="4">The sequence shown here is derived from an EMBL/GenBank/DDBJ whole genome shotgun (WGS) entry which is preliminary data.</text>
</comment>
<comment type="similarity">
    <text evidence="1">Belongs to the N-acylglucosamine 2-epimerase family.</text>
</comment>
<dbReference type="PANTHER" id="PTHR15108">
    <property type="entry name" value="N-ACYLGLUCOSAMINE-2-EPIMERASE"/>
    <property type="match status" value="1"/>
</dbReference>
<dbReference type="InterPro" id="IPR008928">
    <property type="entry name" value="6-hairpin_glycosidase_sf"/>
</dbReference>
<evidence type="ECO:0000256" key="3">
    <source>
        <dbReference type="SAM" id="MobiDB-lite"/>
    </source>
</evidence>
<evidence type="ECO:0000313" key="5">
    <source>
        <dbReference type="Proteomes" id="UP001501326"/>
    </source>
</evidence>
<keyword evidence="2" id="KW-0413">Isomerase</keyword>